<sequence>MLRRLHCHRRDLPILGKALTGSCRSLRTSLPSLYTREDADLLRRHLKIVGEKKKKEGLLALRTDVASDEAGPWQPSFSHLAVALQSLETHRGGAKDKRALFLATTRALRRILLDLHPGAKETSDTRELNTLTKILNLYEKRWMCEASQEVLQIAETVLMREAIVNRVNAVGKLVLLHALVAVPSSDSGAKEEIYWKCLHRALEEGAGGREFSLIECRLAWRVLSRLATRQRKRDGAGVASPEVCSSALSQATVRTRAALERAEKLVGGKEVGASAAACLLTAAIAEAWGNLSSLTGGVSVRENSPPPSFSSPSGTASNSDNEIRQCLEIAGSRLMVLSSDFRFFPAQQTSTLFQVGLELLPSAVAEKALLSAQSFVGVLHELGRDWGPTQAAALVEGLAHQGVARDEVSLGLKNLMRLQSTRTWIDSGVWIRMLALCGQTHEQQQHMGGGVRSLASLQSMVCSFLERSAHSLVREATSLAHSVGLVEAPVTSQWVQILELSESSGTLRPVLVKRARESLAHMNPSGVCVGGGGGYRWGFFPFQLMLWRLHFSSLRGFLCLSASRSLYLAW</sequence>
<protein>
    <submittedName>
        <fullName evidence="2">Uncharacterized protein</fullName>
    </submittedName>
</protein>
<accession>A0A0G4GLH3</accession>
<organism evidence="2">
    <name type="scientific">Chromera velia CCMP2878</name>
    <dbReference type="NCBI Taxonomy" id="1169474"/>
    <lineage>
        <taxon>Eukaryota</taxon>
        <taxon>Sar</taxon>
        <taxon>Alveolata</taxon>
        <taxon>Colpodellida</taxon>
        <taxon>Chromeraceae</taxon>
        <taxon>Chromera</taxon>
    </lineage>
</organism>
<name>A0A0G4GLH3_9ALVE</name>
<dbReference type="EMBL" id="CDMZ01001329">
    <property type="protein sequence ID" value="CEM30971.1"/>
    <property type="molecule type" value="Genomic_DNA"/>
</dbReference>
<feature type="region of interest" description="Disordered" evidence="1">
    <location>
        <begin position="299"/>
        <end position="320"/>
    </location>
</feature>
<evidence type="ECO:0000256" key="1">
    <source>
        <dbReference type="SAM" id="MobiDB-lite"/>
    </source>
</evidence>
<gene>
    <name evidence="2" type="ORF">Cvel_22426</name>
</gene>
<dbReference type="AlphaFoldDB" id="A0A0G4GLH3"/>
<reference evidence="2" key="1">
    <citation type="submission" date="2014-11" db="EMBL/GenBank/DDBJ databases">
        <authorList>
            <person name="Otto D Thomas"/>
            <person name="Naeem Raeece"/>
        </authorList>
    </citation>
    <scope>NUCLEOTIDE SEQUENCE</scope>
</reference>
<evidence type="ECO:0000313" key="2">
    <source>
        <dbReference type="EMBL" id="CEM30971.1"/>
    </source>
</evidence>
<proteinExistence type="predicted"/>
<dbReference type="VEuPathDB" id="CryptoDB:Cvel_22426"/>